<keyword evidence="4" id="KW-0378">Hydrolase</keyword>
<evidence type="ECO:0000256" key="5">
    <source>
        <dbReference type="ARBA" id="ARBA00022833"/>
    </source>
</evidence>
<dbReference type="InterPro" id="IPR042089">
    <property type="entry name" value="Peptidase_M13_dom_2"/>
</dbReference>
<feature type="domain" description="Peptidase M13 C-terminal" evidence="8">
    <location>
        <begin position="517"/>
        <end position="649"/>
    </location>
</feature>
<dbReference type="GO" id="GO:0006508">
    <property type="term" value="P:proteolysis"/>
    <property type="evidence" value="ECO:0007669"/>
    <property type="project" value="UniProtKB-KW"/>
</dbReference>
<dbReference type="PANTHER" id="PTHR11733:SF195">
    <property type="entry name" value="ENDOTHELIN-CONVERTING ENZYME-LIKE 1"/>
    <property type="match status" value="1"/>
</dbReference>
<comment type="cofactor">
    <cofactor evidence="1">
        <name>Zn(2+)</name>
        <dbReference type="ChEBI" id="CHEBI:29105"/>
    </cofactor>
</comment>
<dbReference type="Gene3D" id="1.10.1380.10">
    <property type="entry name" value="Neutral endopeptidase , domain2"/>
    <property type="match status" value="1"/>
</dbReference>
<keyword evidence="3" id="KW-0479">Metal-binding</keyword>
<dbReference type="PROSITE" id="PS51885">
    <property type="entry name" value="NEPRILYSIN"/>
    <property type="match status" value="1"/>
</dbReference>
<evidence type="ECO:0000259" key="8">
    <source>
        <dbReference type="Pfam" id="PF01431"/>
    </source>
</evidence>
<feature type="domain" description="Peptidase M13 N-terminal" evidence="9">
    <location>
        <begin position="112"/>
        <end position="462"/>
    </location>
</feature>
<feature type="transmembrane region" description="Helical" evidence="7">
    <location>
        <begin position="53"/>
        <end position="78"/>
    </location>
</feature>
<accession>C3YVN7</accession>
<protein>
    <recommendedName>
        <fullName evidence="11">Endothelin-converting enzyme 1</fullName>
    </recommendedName>
</protein>
<dbReference type="Pfam" id="PF05649">
    <property type="entry name" value="Peptidase_M13_N"/>
    <property type="match status" value="1"/>
</dbReference>
<dbReference type="GO" id="GO:0004222">
    <property type="term" value="F:metalloendopeptidase activity"/>
    <property type="evidence" value="ECO:0007669"/>
    <property type="project" value="InterPro"/>
</dbReference>
<name>C3YVN7_BRAFL</name>
<keyword evidence="5" id="KW-0862">Zinc</keyword>
<evidence type="ECO:0000313" key="10">
    <source>
        <dbReference type="EMBL" id="EEN55571.1"/>
    </source>
</evidence>
<dbReference type="InParanoid" id="C3YVN7"/>
<dbReference type="CDD" id="cd08662">
    <property type="entry name" value="M13"/>
    <property type="match status" value="1"/>
</dbReference>
<dbReference type="InterPro" id="IPR024079">
    <property type="entry name" value="MetalloPept_cat_dom_sf"/>
</dbReference>
<evidence type="ECO:0000256" key="6">
    <source>
        <dbReference type="ARBA" id="ARBA00023049"/>
    </source>
</evidence>
<evidence type="ECO:0008006" key="11">
    <source>
        <dbReference type="Google" id="ProtNLM"/>
    </source>
</evidence>
<evidence type="ECO:0000256" key="2">
    <source>
        <dbReference type="ARBA" id="ARBA00022670"/>
    </source>
</evidence>
<dbReference type="SUPFAM" id="SSF55486">
    <property type="entry name" value="Metalloproteases ('zincins'), catalytic domain"/>
    <property type="match status" value="1"/>
</dbReference>
<evidence type="ECO:0000256" key="7">
    <source>
        <dbReference type="SAM" id="Phobius"/>
    </source>
</evidence>
<dbReference type="InterPro" id="IPR000718">
    <property type="entry name" value="Peptidase_M13"/>
</dbReference>
<evidence type="ECO:0000259" key="9">
    <source>
        <dbReference type="Pfam" id="PF05649"/>
    </source>
</evidence>
<dbReference type="eggNOG" id="KOG3624">
    <property type="taxonomic scope" value="Eukaryota"/>
</dbReference>
<reference evidence="10" key="1">
    <citation type="journal article" date="2008" name="Nature">
        <title>The amphioxus genome and the evolution of the chordate karyotype.</title>
        <authorList>
            <consortium name="US DOE Joint Genome Institute (JGI-PGF)"/>
            <person name="Putnam N.H."/>
            <person name="Butts T."/>
            <person name="Ferrier D.E.K."/>
            <person name="Furlong R.F."/>
            <person name="Hellsten U."/>
            <person name="Kawashima T."/>
            <person name="Robinson-Rechavi M."/>
            <person name="Shoguchi E."/>
            <person name="Terry A."/>
            <person name="Yu J.-K."/>
            <person name="Benito-Gutierrez E.L."/>
            <person name="Dubchak I."/>
            <person name="Garcia-Fernandez J."/>
            <person name="Gibson-Brown J.J."/>
            <person name="Grigoriev I.V."/>
            <person name="Horton A.C."/>
            <person name="de Jong P.J."/>
            <person name="Jurka J."/>
            <person name="Kapitonov V.V."/>
            <person name="Kohara Y."/>
            <person name="Kuroki Y."/>
            <person name="Lindquist E."/>
            <person name="Lucas S."/>
            <person name="Osoegawa K."/>
            <person name="Pennacchio L.A."/>
            <person name="Salamov A.A."/>
            <person name="Satou Y."/>
            <person name="Sauka-Spengler T."/>
            <person name="Schmutz J."/>
            <person name="Shin-I T."/>
            <person name="Toyoda A."/>
            <person name="Bronner-Fraser M."/>
            <person name="Fujiyama A."/>
            <person name="Holland L.Z."/>
            <person name="Holland P.W.H."/>
            <person name="Satoh N."/>
            <person name="Rokhsar D.S."/>
        </authorList>
    </citation>
    <scope>NUCLEOTIDE SEQUENCE [LARGE SCALE GENOMIC DNA]</scope>
    <source>
        <strain evidence="10">S238N-H82</strain>
        <tissue evidence="10">Testes</tissue>
    </source>
</reference>
<keyword evidence="7" id="KW-0812">Transmembrane</keyword>
<evidence type="ECO:0000256" key="4">
    <source>
        <dbReference type="ARBA" id="ARBA00022801"/>
    </source>
</evidence>
<dbReference type="PANTHER" id="PTHR11733">
    <property type="entry name" value="ZINC METALLOPROTEASE FAMILY M13 NEPRILYSIN-RELATED"/>
    <property type="match status" value="1"/>
</dbReference>
<organism>
    <name type="scientific">Branchiostoma floridae</name>
    <name type="common">Florida lancelet</name>
    <name type="synonym">Amphioxus</name>
    <dbReference type="NCBI Taxonomy" id="7739"/>
    <lineage>
        <taxon>Eukaryota</taxon>
        <taxon>Metazoa</taxon>
        <taxon>Chordata</taxon>
        <taxon>Cephalochordata</taxon>
        <taxon>Leptocardii</taxon>
        <taxon>Amphioxiformes</taxon>
        <taxon>Branchiostomatidae</taxon>
        <taxon>Branchiostoma</taxon>
    </lineage>
</organism>
<keyword evidence="7" id="KW-0472">Membrane</keyword>
<proteinExistence type="predicted"/>
<dbReference type="InterPro" id="IPR018497">
    <property type="entry name" value="Peptidase_M13_C"/>
</dbReference>
<keyword evidence="2" id="KW-0645">Protease</keyword>
<keyword evidence="7" id="KW-1133">Transmembrane helix</keyword>
<dbReference type="GO" id="GO:0046872">
    <property type="term" value="F:metal ion binding"/>
    <property type="evidence" value="ECO:0007669"/>
    <property type="project" value="UniProtKB-KW"/>
</dbReference>
<sequence>MATTTDVSYDKHTDDVENIVPEFGPSTKASDGGSSKMWTLPVMTSLGLTRREMVIGGCLVGLLVLVLVLSIVLGVLAAGQTGPTAVQVPCSDAGCLQATSQLLQNLNSSARPCDDFYSYACGGWMLTHPISPSDLERTVHQDIYNQNAEKIRRLLDTPIAFSDTLADQKVKTFYKACVDEFENTKRRGGPLLGVIQKLDGWYVLGNQPGSADTWDRNTALKSVQLDYWVTTWFRTYMNRDFDDPKQIIVQIDQAGLTLPASCYLTPDFANCAQRLDAYRNYMKTVAVLLARDYDVNDTQVISRILTFVEDIIDFETMLANRDNKISLSELGSQAQMNWVDFFQHLFPSASVSGDFQVVLYEKDYVQKVAQYIFSFGPKLRKYHNYLMWRLIQTYVLELSSDYVHAYRIFYEAVTGRSEFPEKWKLCFEMTHQRLRWALSSLYVRDHFADDSKDKIQALVDQIGYPDWLMNAEKMGLYYSGLDVNASDHFGNAINTALFERNLWDRRLSNQVLRTEWMVYGAMGSILGREIINSVDEFGGRFDGRGQLKDWWSNKTKQDYSQQRACVSDFWSGFSINVFDTEVPIIGTRVAQTLIAELGGVRQAFYAYRDWVQEAGEEQMISSLGITADQAFFIAYAQTNCAVNTPAADYRWVSGFNVPQNLRYVAQQDSALQTLHMQACSKTLFSLIKSGNTGCWYPSDFEVFI</sequence>
<dbReference type="Pfam" id="PF01431">
    <property type="entry name" value="Peptidase_M13"/>
    <property type="match status" value="1"/>
</dbReference>
<evidence type="ECO:0000256" key="3">
    <source>
        <dbReference type="ARBA" id="ARBA00022723"/>
    </source>
</evidence>
<dbReference type="EMBL" id="GG666558">
    <property type="protein sequence ID" value="EEN55571.1"/>
    <property type="molecule type" value="Genomic_DNA"/>
</dbReference>
<keyword evidence="6" id="KW-0482">Metalloprotease</keyword>
<dbReference type="AlphaFoldDB" id="C3YVN7"/>
<evidence type="ECO:0000256" key="1">
    <source>
        <dbReference type="ARBA" id="ARBA00001947"/>
    </source>
</evidence>
<dbReference type="InterPro" id="IPR008753">
    <property type="entry name" value="Peptidase_M13_N"/>
</dbReference>
<gene>
    <name evidence="10" type="ORF">BRAFLDRAFT_121777</name>
</gene>
<dbReference type="Gene3D" id="3.40.390.10">
    <property type="entry name" value="Collagenase (Catalytic Domain)"/>
    <property type="match status" value="2"/>
</dbReference>